<dbReference type="EMBL" id="BDCR01000001">
    <property type="protein sequence ID" value="GAT61536.1"/>
    <property type="molecule type" value="Genomic_DNA"/>
</dbReference>
<comment type="caution">
    <text evidence="1">The sequence shown here is derived from an EMBL/GenBank/DDBJ whole genome shotgun (WGS) entry which is preliminary data.</text>
</comment>
<gene>
    <name evidence="1" type="ORF">PJIAN_1116</name>
</gene>
<dbReference type="AlphaFoldDB" id="A0A161LHE0"/>
<evidence type="ECO:0000313" key="2">
    <source>
        <dbReference type="Proteomes" id="UP000076586"/>
    </source>
</evidence>
<organism evidence="1 2">
    <name type="scientific">Paludibacter jiangxiensis</name>
    <dbReference type="NCBI Taxonomy" id="681398"/>
    <lineage>
        <taxon>Bacteria</taxon>
        <taxon>Pseudomonadati</taxon>
        <taxon>Bacteroidota</taxon>
        <taxon>Bacteroidia</taxon>
        <taxon>Bacteroidales</taxon>
        <taxon>Paludibacteraceae</taxon>
        <taxon>Paludibacter</taxon>
    </lineage>
</organism>
<dbReference type="Pfam" id="PF05164">
    <property type="entry name" value="ZapA"/>
    <property type="match status" value="1"/>
</dbReference>
<accession>A0A161LHE0</accession>
<dbReference type="GO" id="GO:0051301">
    <property type="term" value="P:cell division"/>
    <property type="evidence" value="ECO:0007669"/>
    <property type="project" value="UniProtKB-KW"/>
</dbReference>
<dbReference type="STRING" id="681398.PJIAN_1116"/>
<sequence length="98" mass="11541">MNDELFTINVNLAGHRFPLTINRSDEQLYRDAAKNLKEKIDSYRERHAQLPYETVLVMAAYHFAIETQELKCKEDVGPVVEKMDLLNKELDKYLKELQ</sequence>
<dbReference type="InterPro" id="IPR007838">
    <property type="entry name" value="Cell_div_ZapA-like"/>
</dbReference>
<dbReference type="SUPFAM" id="SSF102829">
    <property type="entry name" value="Cell division protein ZapA-like"/>
    <property type="match status" value="1"/>
</dbReference>
<dbReference type="OrthoDB" id="1495773at2"/>
<keyword evidence="1" id="KW-0131">Cell cycle</keyword>
<keyword evidence="1" id="KW-0132">Cell division</keyword>
<reference evidence="2" key="1">
    <citation type="submission" date="2016-04" db="EMBL/GenBank/DDBJ databases">
        <title>Draft genome sequence of Paludibacter jiangxiensis strain NM7.</title>
        <authorList>
            <person name="Qiu Y."/>
            <person name="Matsuura N."/>
            <person name="Ohashi A."/>
            <person name="Tourlousse M.D."/>
            <person name="Sekiguchi Y."/>
        </authorList>
    </citation>
    <scope>NUCLEOTIDE SEQUENCE [LARGE SCALE GENOMIC DNA]</scope>
    <source>
        <strain evidence="2">NM7</strain>
    </source>
</reference>
<name>A0A161LHE0_9BACT</name>
<protein>
    <submittedName>
        <fullName evidence="1">Cell division protein ZapA</fullName>
    </submittedName>
</protein>
<dbReference type="RefSeq" id="WP_068701094.1">
    <property type="nucleotide sequence ID" value="NZ_BDCR01000001.1"/>
</dbReference>
<reference evidence="2" key="2">
    <citation type="journal article" date="2017" name="Genome Announc.">
        <title>Draft genome sequence of Paludibacter jiangxiensis NM7(T), a propionate-producing fermentative bacterium.</title>
        <authorList>
            <person name="Qiu Y.-L."/>
            <person name="Tourlousse D.M."/>
            <person name="Matsuura N."/>
            <person name="Ohashi A."/>
            <person name="Sekiguchi Y."/>
        </authorList>
    </citation>
    <scope>NUCLEOTIDE SEQUENCE [LARGE SCALE GENOMIC DNA]</scope>
    <source>
        <strain evidence="2">NM7</strain>
    </source>
</reference>
<evidence type="ECO:0000313" key="1">
    <source>
        <dbReference type="EMBL" id="GAT61536.1"/>
    </source>
</evidence>
<dbReference type="InterPro" id="IPR036192">
    <property type="entry name" value="Cell_div_ZapA-like_sf"/>
</dbReference>
<proteinExistence type="predicted"/>
<keyword evidence="2" id="KW-1185">Reference proteome</keyword>
<dbReference type="Proteomes" id="UP000076586">
    <property type="component" value="Unassembled WGS sequence"/>
</dbReference>